<reference evidence="8" key="2">
    <citation type="submission" date="2022-08" db="EMBL/GenBank/DDBJ databases">
        <authorList>
            <person name="Dong C."/>
        </authorList>
    </citation>
    <scope>NUCLEOTIDE SEQUENCE</scope>
    <source>
        <strain evidence="8">59MF3M-4</strain>
    </source>
</reference>
<keyword evidence="8" id="KW-0966">Cell projection</keyword>
<comment type="caution">
    <text evidence="8">The sequence shown here is derived from an EMBL/GenBank/DDBJ whole genome shotgun (WGS) entry which is preliminary data.</text>
</comment>
<evidence type="ECO:0000256" key="5">
    <source>
        <dbReference type="ARBA" id="ARBA00023143"/>
    </source>
</evidence>
<organism evidence="8 9">
    <name type="scientific">Thalassolituus pacificus</name>
    <dbReference type="NCBI Taxonomy" id="2975440"/>
    <lineage>
        <taxon>Bacteria</taxon>
        <taxon>Pseudomonadati</taxon>
        <taxon>Pseudomonadota</taxon>
        <taxon>Gammaproteobacteria</taxon>
        <taxon>Oceanospirillales</taxon>
        <taxon>Oceanospirillaceae</taxon>
        <taxon>Thalassolituus</taxon>
    </lineage>
</organism>
<sequence>MRIATLQSFNTGLNGILDNQSSVNKTQQQVSSGRRVLTPADDPIAATKILQLQQDQALRDQYDRNMTAADNRLKLEDATLGSITDNLTRLKELTVKAGGGTLTITDRQAIAAEVYQIQEGLVDLFNTRDANGEYVFAGFKGGNAPFVKNDSGRYDYKGDEGQRFLTIGASTNVATGDNGKNLFVDVEAAKNTFTTELNPLNKGTMRVSPGFVVDEEKYSEFYPDDLIITFNPESAVTPSGPNYTVRRASDNRVVEGMNNMAYSPGSDVVVAGISITLNSDPEPGDEVLMKSSPKQSITDTIFRLTAGLNTLDDNVVDSETLDILIEDTLTNLAFAQASISEIRSQVGARLNVVENTRNLSADVGLVNKEVLSKLSDVDFAEAVSRLSLQSFLLEAAQQSYTTISRLSLFNQL</sequence>
<dbReference type="AlphaFoldDB" id="A0A9X2WBG2"/>
<keyword evidence="9" id="KW-1185">Reference proteome</keyword>
<reference evidence="8" key="1">
    <citation type="journal article" date="2022" name="Front. Microbiol.">
        <title>Genome-based taxonomic rearrangement of Oceanobacter-related bacteria including the description of Thalassolituus hydrocarbonoclasticus sp. nov. and Thalassolituus pacificus sp. nov. and emended description of the genus Thalassolituus.</title>
        <authorList>
            <person name="Dong C."/>
            <person name="Wei L."/>
            <person name="Wang J."/>
            <person name="Lai Q."/>
            <person name="Huang Z."/>
            <person name="Shao Z."/>
        </authorList>
    </citation>
    <scope>NUCLEOTIDE SEQUENCE</scope>
    <source>
        <strain evidence="8">59MF3M-4</strain>
    </source>
</reference>
<feature type="domain" description="Flagellin N-terminal" evidence="6">
    <location>
        <begin position="3"/>
        <end position="138"/>
    </location>
</feature>
<dbReference type="Gene3D" id="1.20.1330.10">
    <property type="entry name" value="f41 fragment of flagellin, N-terminal domain"/>
    <property type="match status" value="2"/>
</dbReference>
<dbReference type="Proteomes" id="UP001147830">
    <property type="component" value="Unassembled WGS sequence"/>
</dbReference>
<dbReference type="Pfam" id="PF00700">
    <property type="entry name" value="Flagellin_C"/>
    <property type="match status" value="1"/>
</dbReference>
<comment type="similarity">
    <text evidence="3">Belongs to the bacterial flagellin family.</text>
</comment>
<name>A0A9X2WBG2_9GAMM</name>
<dbReference type="GO" id="GO:0005576">
    <property type="term" value="C:extracellular region"/>
    <property type="evidence" value="ECO:0007669"/>
    <property type="project" value="UniProtKB-SubCell"/>
</dbReference>
<evidence type="ECO:0000313" key="9">
    <source>
        <dbReference type="Proteomes" id="UP001147830"/>
    </source>
</evidence>
<gene>
    <name evidence="8" type="primary">flgL</name>
    <name evidence="8" type="ORF">NYR02_00500</name>
</gene>
<evidence type="ECO:0000256" key="3">
    <source>
        <dbReference type="ARBA" id="ARBA00005709"/>
    </source>
</evidence>
<dbReference type="NCBIfam" id="TIGR02550">
    <property type="entry name" value="flagell_flgL"/>
    <property type="match status" value="1"/>
</dbReference>
<evidence type="ECO:0000259" key="7">
    <source>
        <dbReference type="Pfam" id="PF00700"/>
    </source>
</evidence>
<evidence type="ECO:0000256" key="2">
    <source>
        <dbReference type="ARBA" id="ARBA00004613"/>
    </source>
</evidence>
<keyword evidence="5" id="KW-0975">Bacterial flagellum</keyword>
<protein>
    <submittedName>
        <fullName evidence="8">Flagellar hook-associated protein FlgL</fullName>
    </submittedName>
</protein>
<dbReference type="EMBL" id="JAOANI010000002">
    <property type="protein sequence ID" value="MCT7357501.1"/>
    <property type="molecule type" value="Genomic_DNA"/>
</dbReference>
<keyword evidence="8" id="KW-0282">Flagellum</keyword>
<evidence type="ECO:0000256" key="4">
    <source>
        <dbReference type="ARBA" id="ARBA00022525"/>
    </source>
</evidence>
<evidence type="ECO:0000256" key="1">
    <source>
        <dbReference type="ARBA" id="ARBA00004365"/>
    </source>
</evidence>
<dbReference type="InterPro" id="IPR046358">
    <property type="entry name" value="Flagellin_C"/>
</dbReference>
<dbReference type="InterPro" id="IPR001029">
    <property type="entry name" value="Flagellin_N"/>
</dbReference>
<feature type="domain" description="Flagellin C-terminal" evidence="7">
    <location>
        <begin position="335"/>
        <end position="400"/>
    </location>
</feature>
<evidence type="ECO:0000313" key="8">
    <source>
        <dbReference type="EMBL" id="MCT7357501.1"/>
    </source>
</evidence>
<dbReference type="GO" id="GO:0071973">
    <property type="term" value="P:bacterial-type flagellum-dependent cell motility"/>
    <property type="evidence" value="ECO:0007669"/>
    <property type="project" value="InterPro"/>
</dbReference>
<dbReference type="PANTHER" id="PTHR42792:SF1">
    <property type="entry name" value="FLAGELLAR HOOK-ASSOCIATED PROTEIN 3"/>
    <property type="match status" value="1"/>
</dbReference>
<proteinExistence type="inferred from homology"/>
<dbReference type="RefSeq" id="WP_260974435.1">
    <property type="nucleotide sequence ID" value="NZ_JAOANI010000002.1"/>
</dbReference>
<dbReference type="GO" id="GO:0009424">
    <property type="term" value="C:bacterial-type flagellum hook"/>
    <property type="evidence" value="ECO:0007669"/>
    <property type="project" value="InterPro"/>
</dbReference>
<accession>A0A9X2WBG2</accession>
<dbReference type="InterPro" id="IPR013384">
    <property type="entry name" value="Flagell_FlgL"/>
</dbReference>
<evidence type="ECO:0000259" key="6">
    <source>
        <dbReference type="Pfam" id="PF00669"/>
    </source>
</evidence>
<dbReference type="SUPFAM" id="SSF64518">
    <property type="entry name" value="Phase 1 flagellin"/>
    <property type="match status" value="1"/>
</dbReference>
<dbReference type="PANTHER" id="PTHR42792">
    <property type="entry name" value="FLAGELLIN"/>
    <property type="match status" value="1"/>
</dbReference>
<dbReference type="InterPro" id="IPR001492">
    <property type="entry name" value="Flagellin"/>
</dbReference>
<keyword evidence="8" id="KW-0969">Cilium</keyword>
<comment type="subcellular location">
    <subcellularLocation>
        <location evidence="1">Bacterial flagellum</location>
    </subcellularLocation>
    <subcellularLocation>
        <location evidence="2">Secreted</location>
    </subcellularLocation>
</comment>
<keyword evidence="4" id="KW-0964">Secreted</keyword>
<dbReference type="Pfam" id="PF00669">
    <property type="entry name" value="Flagellin_N"/>
    <property type="match status" value="1"/>
</dbReference>
<dbReference type="GO" id="GO:0005198">
    <property type="term" value="F:structural molecule activity"/>
    <property type="evidence" value="ECO:0007669"/>
    <property type="project" value="InterPro"/>
</dbReference>